<dbReference type="Gene3D" id="2.10.270.10">
    <property type="entry name" value="Cholin Binding"/>
    <property type="match status" value="1"/>
</dbReference>
<evidence type="ECO:0000256" key="2">
    <source>
        <dbReference type="PROSITE-ProRule" id="PRU00591"/>
    </source>
</evidence>
<dbReference type="Pfam" id="PF19127">
    <property type="entry name" value="Choline_bind_3"/>
    <property type="match status" value="2"/>
</dbReference>
<name>A0A4J2FDY6_STREE</name>
<feature type="repeat" description="Cell wall-binding" evidence="2">
    <location>
        <begin position="322"/>
        <end position="341"/>
    </location>
</feature>
<feature type="repeat" description="Cell wall-binding" evidence="2">
    <location>
        <begin position="219"/>
        <end position="238"/>
    </location>
</feature>
<dbReference type="PROSITE" id="PS51170">
    <property type="entry name" value="CW"/>
    <property type="match status" value="5"/>
</dbReference>
<feature type="chain" id="PRO_5026038291" evidence="3">
    <location>
        <begin position="28"/>
        <end position="362"/>
    </location>
</feature>
<feature type="repeat" description="Cell wall-binding" evidence="2">
    <location>
        <begin position="301"/>
        <end position="320"/>
    </location>
</feature>
<dbReference type="RefSeq" id="WP_069302294.1">
    <property type="nucleotide sequence ID" value="NZ_JAQGGI010000002.1"/>
</dbReference>
<protein>
    <submittedName>
        <fullName evidence="4">Choline binding protein C</fullName>
    </submittedName>
</protein>
<evidence type="ECO:0000313" key="4">
    <source>
        <dbReference type="EMBL" id="VNQ76615.1"/>
    </source>
</evidence>
<reference evidence="4" key="1">
    <citation type="submission" date="2019-04" db="EMBL/GenBank/DDBJ databases">
        <authorList>
            <consortium name="Pathogen Informatics"/>
        </authorList>
    </citation>
    <scope>NUCLEOTIDE SEQUENCE</scope>
    <source>
        <strain evidence="4">GPSC79</strain>
    </source>
</reference>
<feature type="repeat" description="Cell wall-binding" evidence="2">
    <location>
        <begin position="154"/>
        <end position="173"/>
    </location>
</feature>
<dbReference type="SUPFAM" id="SSF69360">
    <property type="entry name" value="Cell wall binding repeat"/>
    <property type="match status" value="2"/>
</dbReference>
<accession>A0A4J2FDY6</accession>
<evidence type="ECO:0000256" key="3">
    <source>
        <dbReference type="SAM" id="SignalP"/>
    </source>
</evidence>
<dbReference type="Pfam" id="PF01473">
    <property type="entry name" value="Choline_bind_1"/>
    <property type="match status" value="5"/>
</dbReference>
<keyword evidence="3" id="KW-0732">Signal</keyword>
<dbReference type="Gene3D" id="2.20.120.10">
    <property type="entry name" value="Multimodular pneumococcal cell wall endolysin, domain 3"/>
    <property type="match status" value="1"/>
</dbReference>
<dbReference type="Gene3D" id="2.10.270.20">
    <property type="match status" value="3"/>
</dbReference>
<evidence type="ECO:0000256" key="1">
    <source>
        <dbReference type="ARBA" id="ARBA00022737"/>
    </source>
</evidence>
<feature type="repeat" description="Cell wall-binding" evidence="2">
    <location>
        <begin position="260"/>
        <end position="279"/>
    </location>
</feature>
<gene>
    <name evidence="4" type="primary">toxA</name>
    <name evidence="4" type="ORF">SAMEA2658751_01010</name>
</gene>
<dbReference type="EMBL" id="CAATIP010000009">
    <property type="protein sequence ID" value="VNQ76615.1"/>
    <property type="molecule type" value="Genomic_DNA"/>
</dbReference>
<keyword evidence="1" id="KW-0677">Repeat</keyword>
<organism evidence="4">
    <name type="scientific">Streptococcus pneumoniae</name>
    <dbReference type="NCBI Taxonomy" id="1313"/>
    <lineage>
        <taxon>Bacteria</taxon>
        <taxon>Bacillati</taxon>
        <taxon>Bacillota</taxon>
        <taxon>Bacilli</taxon>
        <taxon>Lactobacillales</taxon>
        <taxon>Streptococcaceae</taxon>
        <taxon>Streptococcus</taxon>
    </lineage>
</organism>
<proteinExistence type="predicted"/>
<feature type="signal peptide" evidence="3">
    <location>
        <begin position="1"/>
        <end position="27"/>
    </location>
</feature>
<dbReference type="InterPro" id="IPR018337">
    <property type="entry name" value="Cell_wall/Cho-bd_repeat"/>
</dbReference>
<sequence>MKLLKKMMQVLLAVFFFGLLATSTVFADTMDGRFVDKDNRKYYVKDDHKAIYWHKIDGKTYYFGDIGEMVVGWQYLEIHGTGYRDDLFDNRPVFEIGLQEKWYYFGQDGALLEQTDKQVLEAKTSENTGKVYGEQYPLSAEKKTYYFDNNYAVKTGWIYEDGNWYYLNKLGNFGDDSYNPLPIGEVAKGWTQDFHVTIDIDRSKPAPWYYLDPATGIMRTGWQYLGNNWYYLRSSGAMATGWYQEGSTWYYLDQSNGDMKTGWQYLGNKWYYLRSSGAMATGWKYVRGKWYYLDNKNGDMKTGWYQDGSTWYYLDPSNGDMKIGWTKVNGKWYYLNSNGAMVTGSQTIDGKVYNFASSGEWI</sequence>
<dbReference type="AlphaFoldDB" id="A0A4J2FDY6"/>